<dbReference type="SUPFAM" id="SSF53756">
    <property type="entry name" value="UDP-Glycosyltransferase/glycogen phosphorylase"/>
    <property type="match status" value="1"/>
</dbReference>
<evidence type="ECO:0000259" key="1">
    <source>
        <dbReference type="Pfam" id="PF00534"/>
    </source>
</evidence>
<dbReference type="PANTHER" id="PTHR12526">
    <property type="entry name" value="GLYCOSYLTRANSFERASE"/>
    <property type="match status" value="1"/>
</dbReference>
<dbReference type="Pfam" id="PF13439">
    <property type="entry name" value="Glyco_transf_4"/>
    <property type="match status" value="1"/>
</dbReference>
<evidence type="ECO:0000313" key="3">
    <source>
        <dbReference type="EMBL" id="AVR43814.1"/>
    </source>
</evidence>
<dbReference type="PANTHER" id="PTHR12526:SF627">
    <property type="entry name" value="D-RHAMNOSYLTRANSFERASE WBPZ"/>
    <property type="match status" value="1"/>
</dbReference>
<dbReference type="AlphaFoldDB" id="A0A2R3Z0N7"/>
<protein>
    <submittedName>
        <fullName evidence="3">Glycosyltransferase</fullName>
    </submittedName>
</protein>
<dbReference type="InterPro" id="IPR028098">
    <property type="entry name" value="Glyco_trans_4-like_N"/>
</dbReference>
<accession>A0A2R3Z0N7</accession>
<dbReference type="EMBL" id="CP028136">
    <property type="protein sequence ID" value="AVR43814.1"/>
    <property type="molecule type" value="Genomic_DNA"/>
</dbReference>
<dbReference type="GO" id="GO:0016757">
    <property type="term" value="F:glycosyltransferase activity"/>
    <property type="evidence" value="ECO:0007669"/>
    <property type="project" value="InterPro"/>
</dbReference>
<organism evidence="3 4">
    <name type="scientific">Christiangramia fulva</name>
    <dbReference type="NCBI Taxonomy" id="2126553"/>
    <lineage>
        <taxon>Bacteria</taxon>
        <taxon>Pseudomonadati</taxon>
        <taxon>Bacteroidota</taxon>
        <taxon>Flavobacteriia</taxon>
        <taxon>Flavobacteriales</taxon>
        <taxon>Flavobacteriaceae</taxon>
        <taxon>Christiangramia</taxon>
    </lineage>
</organism>
<dbReference type="KEGG" id="grs:C7S20_00180"/>
<reference evidence="4" key="1">
    <citation type="submission" date="2018-03" db="EMBL/GenBank/DDBJ databases">
        <title>Gramella fulva sp. nov., isolated from a dry surface of tidal flat.</title>
        <authorList>
            <person name="Hwang S.H."/>
            <person name="Hwang W.M."/>
            <person name="Kang K."/>
            <person name="Ahn T.-Y."/>
        </authorList>
    </citation>
    <scope>NUCLEOTIDE SEQUENCE [LARGE SCALE GENOMIC DNA]</scope>
    <source>
        <strain evidence="4">SH35</strain>
    </source>
</reference>
<sequence>MRVLQLIDSLHPGGAERMALNYFNALKDRAGKSVLVATREKGLLAKNIKDDPDFYFLGRKSIFDISAIRKLNGIIKSNEIEFVHAHGTSWFLAVLCKLSGSEFKIIWHDHYGNSEFLEKRKLQPLKMLSRYFAGIISVNLQLEKWTKEKLEFNKPLLVLPNFVQIKEEEAKELEGNEDYKLICVANLRPQKDHQTLLRAFDILKQKYSISLYLFGRDFQDTYSKDLKEEFRKRKEVYYYGEVASVFPYLKSADIGVLSSLSEGLPLALIEYGLAGLAVVCTDVGECSEVIGIHGKLIPPGGAESIAKVVTTYLENPEMRKKDASGLNKRVKELYSEAGILKRYLNFFKEL</sequence>
<proteinExistence type="predicted"/>
<name>A0A2R3Z0N7_9FLAO</name>
<feature type="domain" description="Glycosyl transferase family 1" evidence="1">
    <location>
        <begin position="166"/>
        <end position="321"/>
    </location>
</feature>
<dbReference type="RefSeq" id="WP_107010601.1">
    <property type="nucleotide sequence ID" value="NZ_CP028136.1"/>
</dbReference>
<dbReference type="InterPro" id="IPR001296">
    <property type="entry name" value="Glyco_trans_1"/>
</dbReference>
<evidence type="ECO:0000259" key="2">
    <source>
        <dbReference type="Pfam" id="PF13439"/>
    </source>
</evidence>
<dbReference type="OrthoDB" id="823685at2"/>
<feature type="domain" description="Glycosyltransferase subfamily 4-like N-terminal" evidence="2">
    <location>
        <begin position="12"/>
        <end position="165"/>
    </location>
</feature>
<evidence type="ECO:0000313" key="4">
    <source>
        <dbReference type="Proteomes" id="UP000241507"/>
    </source>
</evidence>
<dbReference type="Pfam" id="PF00534">
    <property type="entry name" value="Glycos_transf_1"/>
    <property type="match status" value="1"/>
</dbReference>
<keyword evidence="4" id="KW-1185">Reference proteome</keyword>
<dbReference type="Proteomes" id="UP000241507">
    <property type="component" value="Chromosome"/>
</dbReference>
<gene>
    <name evidence="3" type="ORF">C7S20_00180</name>
</gene>
<keyword evidence="3" id="KW-0808">Transferase</keyword>
<dbReference type="CDD" id="cd03801">
    <property type="entry name" value="GT4_PimA-like"/>
    <property type="match status" value="1"/>
</dbReference>
<dbReference type="Gene3D" id="3.40.50.2000">
    <property type="entry name" value="Glycogen Phosphorylase B"/>
    <property type="match status" value="2"/>
</dbReference>